<comment type="subcellular location">
    <subcellularLocation>
        <location evidence="1">Cell membrane</location>
        <topology evidence="1">Multi-pass membrane protein</topology>
    </subcellularLocation>
</comment>
<dbReference type="GO" id="GO:0005886">
    <property type="term" value="C:plasma membrane"/>
    <property type="evidence" value="ECO:0007669"/>
    <property type="project" value="UniProtKB-SubCell"/>
</dbReference>
<sequence>MKKLHSHRSIYLLFGVCWFSYCTAYLGRLNFTACIAAMEETTLLTKVELGRVSSAFFLCYGGAQLFSGLLADRIRPLWLVSIGLLGGAAVNFGMALSATAGQMTVLWALNGLLQSLVWTPMMKAVADLTEDAQCARTCVNLSTTTPAGTLAAYLMCVLCAASGAGWRLAFWLGGAAMAAGGAVWLVGMRALARISEREGIPAATEKEEKERQGASGALRALLCLTPVVLASVMHGLLRDGIITWAPSYLQESFRFPAATSIALTMIVPPVNLAGVYAFNWLRNRLRWHETGTAAMAFAVCGAGIVLWATLGRGSVAITLMMLILSTTCMAGASTMLLSLLPLRFYRMGLLATVIGLLNASAYVGSALSSVGFGALSEQWGWTSVLVAWCAVSAAGAALCAMARGVRRAFP</sequence>
<dbReference type="SUPFAM" id="SSF103473">
    <property type="entry name" value="MFS general substrate transporter"/>
    <property type="match status" value="1"/>
</dbReference>
<feature type="transmembrane region" description="Helical" evidence="6">
    <location>
        <begin position="12"/>
        <end position="38"/>
    </location>
</feature>
<dbReference type="GO" id="GO:0061513">
    <property type="term" value="F:glucose 6-phosphate:phosphate antiporter activity"/>
    <property type="evidence" value="ECO:0007669"/>
    <property type="project" value="TreeGrafter"/>
</dbReference>
<dbReference type="PROSITE" id="PS50850">
    <property type="entry name" value="MFS"/>
    <property type="match status" value="1"/>
</dbReference>
<evidence type="ECO:0000256" key="5">
    <source>
        <dbReference type="ARBA" id="ARBA00023136"/>
    </source>
</evidence>
<accession>A0A9D1CKJ2</accession>
<evidence type="ECO:0000313" key="8">
    <source>
        <dbReference type="EMBL" id="HIQ63769.1"/>
    </source>
</evidence>
<dbReference type="Gene3D" id="1.20.1250.20">
    <property type="entry name" value="MFS general substrate transporter like domains"/>
    <property type="match status" value="2"/>
</dbReference>
<evidence type="ECO:0000256" key="4">
    <source>
        <dbReference type="ARBA" id="ARBA00022989"/>
    </source>
</evidence>
<feature type="transmembrane region" description="Helical" evidence="6">
    <location>
        <begin position="50"/>
        <end position="70"/>
    </location>
</feature>
<evidence type="ECO:0000256" key="3">
    <source>
        <dbReference type="ARBA" id="ARBA00022692"/>
    </source>
</evidence>
<keyword evidence="2" id="KW-0813">Transport</keyword>
<dbReference type="Pfam" id="PF07690">
    <property type="entry name" value="MFS_1"/>
    <property type="match status" value="1"/>
</dbReference>
<feature type="transmembrane region" description="Helical" evidence="6">
    <location>
        <begin position="216"/>
        <end position="237"/>
    </location>
</feature>
<reference evidence="8" key="1">
    <citation type="submission" date="2020-10" db="EMBL/GenBank/DDBJ databases">
        <authorList>
            <person name="Gilroy R."/>
        </authorList>
    </citation>
    <scope>NUCLEOTIDE SEQUENCE</scope>
    <source>
        <strain evidence="8">ChiHile30-977</strain>
    </source>
</reference>
<dbReference type="AlphaFoldDB" id="A0A9D1CKJ2"/>
<dbReference type="GO" id="GO:0035435">
    <property type="term" value="P:phosphate ion transmembrane transport"/>
    <property type="evidence" value="ECO:0007669"/>
    <property type="project" value="TreeGrafter"/>
</dbReference>
<evidence type="ECO:0000259" key="7">
    <source>
        <dbReference type="PROSITE" id="PS50850"/>
    </source>
</evidence>
<comment type="caution">
    <text evidence="8">The sequence shown here is derived from an EMBL/GenBank/DDBJ whole genome shotgun (WGS) entry which is preliminary data.</text>
</comment>
<dbReference type="InterPro" id="IPR051337">
    <property type="entry name" value="OPA_Antiporter"/>
</dbReference>
<dbReference type="InterPro" id="IPR011701">
    <property type="entry name" value="MFS"/>
</dbReference>
<dbReference type="PANTHER" id="PTHR43826:SF3">
    <property type="entry name" value="GLUCOSE-6-PHOSPHATE EXCHANGER SLC37A4"/>
    <property type="match status" value="1"/>
</dbReference>
<feature type="domain" description="Major facilitator superfamily (MFS) profile" evidence="7">
    <location>
        <begin position="8"/>
        <end position="407"/>
    </location>
</feature>
<feature type="transmembrane region" description="Helical" evidence="6">
    <location>
        <begin position="379"/>
        <end position="402"/>
    </location>
</feature>
<feature type="transmembrane region" description="Helical" evidence="6">
    <location>
        <begin position="105"/>
        <end position="126"/>
    </location>
</feature>
<dbReference type="EMBL" id="DVFI01000124">
    <property type="protein sequence ID" value="HIQ63769.1"/>
    <property type="molecule type" value="Genomic_DNA"/>
</dbReference>
<evidence type="ECO:0000256" key="6">
    <source>
        <dbReference type="SAM" id="Phobius"/>
    </source>
</evidence>
<feature type="transmembrane region" description="Helical" evidence="6">
    <location>
        <begin position="169"/>
        <end position="187"/>
    </location>
</feature>
<feature type="transmembrane region" description="Helical" evidence="6">
    <location>
        <begin position="138"/>
        <end position="163"/>
    </location>
</feature>
<feature type="transmembrane region" description="Helical" evidence="6">
    <location>
        <begin position="347"/>
        <end position="367"/>
    </location>
</feature>
<dbReference type="Proteomes" id="UP000886819">
    <property type="component" value="Unassembled WGS sequence"/>
</dbReference>
<protein>
    <submittedName>
        <fullName evidence="8">MFS transporter</fullName>
    </submittedName>
</protein>
<dbReference type="PANTHER" id="PTHR43826">
    <property type="entry name" value="GLUCOSE-6-PHOSPHATE EXCHANGER SLC37A4"/>
    <property type="match status" value="1"/>
</dbReference>
<feature type="transmembrane region" description="Helical" evidence="6">
    <location>
        <begin position="290"/>
        <end position="310"/>
    </location>
</feature>
<organism evidence="8 9">
    <name type="scientific">Candidatus Avichristensenella intestinipullorum</name>
    <dbReference type="NCBI Taxonomy" id="2840693"/>
    <lineage>
        <taxon>Bacteria</taxon>
        <taxon>Bacillati</taxon>
        <taxon>Bacillota</taxon>
        <taxon>Clostridia</taxon>
        <taxon>Candidatus Avichristensenella</taxon>
    </lineage>
</organism>
<feature type="transmembrane region" description="Helical" evidence="6">
    <location>
        <begin position="257"/>
        <end position="278"/>
    </location>
</feature>
<proteinExistence type="predicted"/>
<keyword evidence="4 6" id="KW-1133">Transmembrane helix</keyword>
<evidence type="ECO:0000256" key="2">
    <source>
        <dbReference type="ARBA" id="ARBA00022448"/>
    </source>
</evidence>
<reference evidence="8" key="2">
    <citation type="journal article" date="2021" name="PeerJ">
        <title>Extensive microbial diversity within the chicken gut microbiome revealed by metagenomics and culture.</title>
        <authorList>
            <person name="Gilroy R."/>
            <person name="Ravi A."/>
            <person name="Getino M."/>
            <person name="Pursley I."/>
            <person name="Horton D.L."/>
            <person name="Alikhan N.F."/>
            <person name="Baker D."/>
            <person name="Gharbi K."/>
            <person name="Hall N."/>
            <person name="Watson M."/>
            <person name="Adriaenssens E.M."/>
            <person name="Foster-Nyarko E."/>
            <person name="Jarju S."/>
            <person name="Secka A."/>
            <person name="Antonio M."/>
            <person name="Oren A."/>
            <person name="Chaudhuri R.R."/>
            <person name="La Ragione R."/>
            <person name="Hildebrand F."/>
            <person name="Pallen M.J."/>
        </authorList>
    </citation>
    <scope>NUCLEOTIDE SEQUENCE</scope>
    <source>
        <strain evidence="8">ChiHile30-977</strain>
    </source>
</reference>
<feature type="transmembrane region" description="Helical" evidence="6">
    <location>
        <begin position="316"/>
        <end position="340"/>
    </location>
</feature>
<dbReference type="InterPro" id="IPR020846">
    <property type="entry name" value="MFS_dom"/>
</dbReference>
<gene>
    <name evidence="8" type="ORF">IAA66_09345</name>
</gene>
<feature type="transmembrane region" description="Helical" evidence="6">
    <location>
        <begin position="77"/>
        <end position="99"/>
    </location>
</feature>
<dbReference type="InterPro" id="IPR036259">
    <property type="entry name" value="MFS_trans_sf"/>
</dbReference>
<evidence type="ECO:0000313" key="9">
    <source>
        <dbReference type="Proteomes" id="UP000886819"/>
    </source>
</evidence>
<keyword evidence="3 6" id="KW-0812">Transmembrane</keyword>
<keyword evidence="5 6" id="KW-0472">Membrane</keyword>
<name>A0A9D1CKJ2_9FIRM</name>
<evidence type="ECO:0000256" key="1">
    <source>
        <dbReference type="ARBA" id="ARBA00004651"/>
    </source>
</evidence>